<sequence length="237" mass="26247">MYPRVHFTQSWTPWHPILTLHLLLHVGNASEVPPDKHKHRQKQQQAARRGSNKHPSSPRVPFMQGGPAGAQYRALIRWDRNGPLPDRMDEQRGVGSQFIKESLCVVRGGVLYAASQANPQKDLISLGYGPSVEEGPTRESIGGISKDEAGAGKHGKCRGEQEVQWRHTRVWLRIASPGSLLFEFSNLAHFGVFIVVLTPESSMASVGLSGVGPKTAGVLVQSMYHQSRQSWWSNEES</sequence>
<protein>
    <submittedName>
        <fullName evidence="3">Uncharacterized protein</fullName>
    </submittedName>
</protein>
<name>A0AA40ETP7_9PEZI</name>
<dbReference type="Proteomes" id="UP001172159">
    <property type="component" value="Unassembled WGS sequence"/>
</dbReference>
<dbReference type="EMBL" id="JAUKTV010000002">
    <property type="protein sequence ID" value="KAK0745314.1"/>
    <property type="molecule type" value="Genomic_DNA"/>
</dbReference>
<feature type="chain" id="PRO_5041203442" evidence="2">
    <location>
        <begin position="30"/>
        <end position="237"/>
    </location>
</feature>
<evidence type="ECO:0000313" key="4">
    <source>
        <dbReference type="Proteomes" id="UP001172159"/>
    </source>
</evidence>
<proteinExistence type="predicted"/>
<reference evidence="3" key="1">
    <citation type="submission" date="2023-06" db="EMBL/GenBank/DDBJ databases">
        <title>Genome-scale phylogeny and comparative genomics of the fungal order Sordariales.</title>
        <authorList>
            <consortium name="Lawrence Berkeley National Laboratory"/>
            <person name="Hensen N."/>
            <person name="Bonometti L."/>
            <person name="Westerberg I."/>
            <person name="Brannstrom I.O."/>
            <person name="Guillou S."/>
            <person name="Cros-Aarteil S."/>
            <person name="Calhoun S."/>
            <person name="Haridas S."/>
            <person name="Kuo A."/>
            <person name="Mondo S."/>
            <person name="Pangilinan J."/>
            <person name="Riley R."/>
            <person name="Labutti K."/>
            <person name="Andreopoulos B."/>
            <person name="Lipzen A."/>
            <person name="Chen C."/>
            <person name="Yanf M."/>
            <person name="Daum C."/>
            <person name="Ng V."/>
            <person name="Clum A."/>
            <person name="Steindorff A."/>
            <person name="Ohm R."/>
            <person name="Martin F."/>
            <person name="Silar P."/>
            <person name="Natvig D."/>
            <person name="Lalanne C."/>
            <person name="Gautier V."/>
            <person name="Ament-Velasquez S.L."/>
            <person name="Kruys A."/>
            <person name="Hutchinson M.I."/>
            <person name="Powell A.J."/>
            <person name="Barry K."/>
            <person name="Miller A.N."/>
            <person name="Grigoriev I.V."/>
            <person name="Debuchy R."/>
            <person name="Gladieux P."/>
            <person name="Thoren M.H."/>
            <person name="Johannesson H."/>
        </authorList>
    </citation>
    <scope>NUCLEOTIDE SEQUENCE</scope>
    <source>
        <strain evidence="3">CBS 540.89</strain>
    </source>
</reference>
<feature type="region of interest" description="Disordered" evidence="1">
    <location>
        <begin position="31"/>
        <end position="66"/>
    </location>
</feature>
<dbReference type="AlphaFoldDB" id="A0AA40ETP7"/>
<accession>A0AA40ETP7</accession>
<feature type="signal peptide" evidence="2">
    <location>
        <begin position="1"/>
        <end position="29"/>
    </location>
</feature>
<comment type="caution">
    <text evidence="3">The sequence shown here is derived from an EMBL/GenBank/DDBJ whole genome shotgun (WGS) entry which is preliminary data.</text>
</comment>
<evidence type="ECO:0000313" key="3">
    <source>
        <dbReference type="EMBL" id="KAK0745314.1"/>
    </source>
</evidence>
<gene>
    <name evidence="3" type="ORF">B0T21DRAFT_390417</name>
</gene>
<organism evidence="3 4">
    <name type="scientific">Apiosordaria backusii</name>
    <dbReference type="NCBI Taxonomy" id="314023"/>
    <lineage>
        <taxon>Eukaryota</taxon>
        <taxon>Fungi</taxon>
        <taxon>Dikarya</taxon>
        <taxon>Ascomycota</taxon>
        <taxon>Pezizomycotina</taxon>
        <taxon>Sordariomycetes</taxon>
        <taxon>Sordariomycetidae</taxon>
        <taxon>Sordariales</taxon>
        <taxon>Lasiosphaeriaceae</taxon>
        <taxon>Apiosordaria</taxon>
    </lineage>
</organism>
<keyword evidence="2" id="KW-0732">Signal</keyword>
<evidence type="ECO:0000256" key="1">
    <source>
        <dbReference type="SAM" id="MobiDB-lite"/>
    </source>
</evidence>
<feature type="region of interest" description="Disordered" evidence="1">
    <location>
        <begin position="134"/>
        <end position="154"/>
    </location>
</feature>
<keyword evidence="4" id="KW-1185">Reference proteome</keyword>
<feature type="compositionally biased region" description="Basic and acidic residues" evidence="1">
    <location>
        <begin position="145"/>
        <end position="154"/>
    </location>
</feature>
<evidence type="ECO:0000256" key="2">
    <source>
        <dbReference type="SAM" id="SignalP"/>
    </source>
</evidence>